<comment type="catalytic activity">
    <reaction evidence="7">
        <text>dUMP + (6R)-5,10-methylene-5,6,7,8-tetrahydrofolate = 7,8-dihydrofolate + dTMP</text>
        <dbReference type="Rhea" id="RHEA:12104"/>
        <dbReference type="ChEBI" id="CHEBI:15636"/>
        <dbReference type="ChEBI" id="CHEBI:57451"/>
        <dbReference type="ChEBI" id="CHEBI:63528"/>
        <dbReference type="ChEBI" id="CHEBI:246422"/>
        <dbReference type="EC" id="2.1.1.45"/>
    </reaction>
</comment>
<dbReference type="EC" id="2.1.1.45" evidence="3"/>
<evidence type="ECO:0000256" key="7">
    <source>
        <dbReference type="ARBA" id="ARBA00047344"/>
    </source>
</evidence>
<keyword evidence="11" id="KW-1185">Reference proteome</keyword>
<dbReference type="AlphaFoldDB" id="A0A9P6FW53"/>
<proteinExistence type="inferred from homology"/>
<name>A0A9P6FW53_9FUNG</name>
<dbReference type="GO" id="GO:0006231">
    <property type="term" value="P:dTMP biosynthetic process"/>
    <property type="evidence" value="ECO:0007669"/>
    <property type="project" value="InterPro"/>
</dbReference>
<evidence type="ECO:0000313" key="10">
    <source>
        <dbReference type="EMBL" id="KAF9582271.1"/>
    </source>
</evidence>
<keyword evidence="5" id="KW-0808">Transferase</keyword>
<dbReference type="InterPro" id="IPR020940">
    <property type="entry name" value="Thymidylate_synthase_AS"/>
</dbReference>
<comment type="pathway">
    <text evidence="1">Pyrimidine metabolism; dTTP biosynthesis.</text>
</comment>
<feature type="active site" evidence="8">
    <location>
        <position position="188"/>
    </location>
</feature>
<dbReference type="PROSITE" id="PS00091">
    <property type="entry name" value="THYMIDYLATE_SYNTHASE"/>
    <property type="match status" value="1"/>
</dbReference>
<dbReference type="InterPro" id="IPR023451">
    <property type="entry name" value="Thymidate_synth/dCMP_Mease_dom"/>
</dbReference>
<evidence type="ECO:0000256" key="1">
    <source>
        <dbReference type="ARBA" id="ARBA00004992"/>
    </source>
</evidence>
<dbReference type="FunFam" id="3.30.572.10:FF:000013">
    <property type="entry name" value="Thymidylate synthase"/>
    <property type="match status" value="1"/>
</dbReference>
<gene>
    <name evidence="10" type="primary">TMP1</name>
    <name evidence="10" type="ORF">BGW38_000428</name>
</gene>
<organism evidence="10 11">
    <name type="scientific">Lunasporangiospora selenospora</name>
    <dbReference type="NCBI Taxonomy" id="979761"/>
    <lineage>
        <taxon>Eukaryota</taxon>
        <taxon>Fungi</taxon>
        <taxon>Fungi incertae sedis</taxon>
        <taxon>Mucoromycota</taxon>
        <taxon>Mortierellomycotina</taxon>
        <taxon>Mortierellomycetes</taxon>
        <taxon>Mortierellales</taxon>
        <taxon>Mortierellaceae</taxon>
        <taxon>Lunasporangiospora</taxon>
    </lineage>
</organism>
<dbReference type="EMBL" id="JAABOA010001114">
    <property type="protein sequence ID" value="KAF9582271.1"/>
    <property type="molecule type" value="Genomic_DNA"/>
</dbReference>
<dbReference type="PRINTS" id="PR00108">
    <property type="entry name" value="THYMDSNTHASE"/>
</dbReference>
<dbReference type="GO" id="GO:0004799">
    <property type="term" value="F:thymidylate synthase activity"/>
    <property type="evidence" value="ECO:0007669"/>
    <property type="project" value="UniProtKB-EC"/>
</dbReference>
<comment type="similarity">
    <text evidence="2">Belongs to the thymidylate synthase family.</text>
</comment>
<dbReference type="InterPro" id="IPR036926">
    <property type="entry name" value="Thymidate_synth/dCMP_Mease_sf"/>
</dbReference>
<evidence type="ECO:0000256" key="5">
    <source>
        <dbReference type="ARBA" id="ARBA00022679"/>
    </source>
</evidence>
<dbReference type="Pfam" id="PF00303">
    <property type="entry name" value="Thymidylat_synt"/>
    <property type="match status" value="1"/>
</dbReference>
<dbReference type="NCBIfam" id="TIGR03284">
    <property type="entry name" value="thym_sym"/>
    <property type="match status" value="1"/>
</dbReference>
<reference evidence="10" key="1">
    <citation type="journal article" date="2020" name="Fungal Divers.">
        <title>Resolving the Mortierellaceae phylogeny through synthesis of multi-gene phylogenetics and phylogenomics.</title>
        <authorList>
            <person name="Vandepol N."/>
            <person name="Liber J."/>
            <person name="Desiro A."/>
            <person name="Na H."/>
            <person name="Kennedy M."/>
            <person name="Barry K."/>
            <person name="Grigoriev I.V."/>
            <person name="Miller A.N."/>
            <person name="O'Donnell K."/>
            <person name="Stajich J.E."/>
            <person name="Bonito G."/>
        </authorList>
    </citation>
    <scope>NUCLEOTIDE SEQUENCE</scope>
    <source>
        <strain evidence="10">KOD1015</strain>
    </source>
</reference>
<dbReference type="SUPFAM" id="SSF55831">
    <property type="entry name" value="Thymidylate synthase/dCMP hydroxymethylase"/>
    <property type="match status" value="1"/>
</dbReference>
<dbReference type="InterPro" id="IPR045097">
    <property type="entry name" value="Thymidate_synth/dCMP_Mease"/>
</dbReference>
<evidence type="ECO:0000259" key="9">
    <source>
        <dbReference type="Pfam" id="PF00303"/>
    </source>
</evidence>
<feature type="domain" description="Thymidylate synthase/dCMP hydroxymethylase" evidence="9">
    <location>
        <begin position="23"/>
        <end position="332"/>
    </location>
</feature>
<protein>
    <recommendedName>
        <fullName evidence="3">thymidylate synthase</fullName>
        <ecNumber evidence="3">2.1.1.45</ecNumber>
    </recommendedName>
</protein>
<dbReference type="InterPro" id="IPR000398">
    <property type="entry name" value="Thymidylate_synthase"/>
</dbReference>
<dbReference type="CDD" id="cd00351">
    <property type="entry name" value="TS_Pyrimidine_HMase"/>
    <property type="match status" value="1"/>
</dbReference>
<evidence type="ECO:0000256" key="8">
    <source>
        <dbReference type="PROSITE-ProRule" id="PRU10016"/>
    </source>
</evidence>
<evidence type="ECO:0000256" key="2">
    <source>
        <dbReference type="ARBA" id="ARBA00009972"/>
    </source>
</evidence>
<sequence length="332" mass="38236">MVNPTFTPSLHPWREQEQHEEYQYLNMLRHVMEHGEFRADRTGTGTQSIFAPPSMRFSLNDDFFPLLTTKRVFFRAVAEELLWFVKGDTNGLHLSEKGVGIWDGNGSREFLDRVGLSHRKVGDLGPVYGFQWRFFGAEYKDCDTDYTGQGVDQLAEVIWKIKNTPTDRRIIMSAWNPADLKKMALPPCHMFCQFYVSTPTEAQPRAKLSCQLYQRSCDMGLGVPFNIASYALLTKMIAHVTDLDCGEFIHTMGDTHIYLDHTEALKVQVEREPRSFPKLFIRPFQPQAEVAAEDKSTKAPERVIKNIDDFMYEDFVLEGYAPHKKIEMTMSV</sequence>
<evidence type="ECO:0000256" key="4">
    <source>
        <dbReference type="ARBA" id="ARBA00022603"/>
    </source>
</evidence>
<dbReference type="GO" id="GO:0032259">
    <property type="term" value="P:methylation"/>
    <property type="evidence" value="ECO:0007669"/>
    <property type="project" value="UniProtKB-KW"/>
</dbReference>
<accession>A0A9P6FW53</accession>
<evidence type="ECO:0000256" key="6">
    <source>
        <dbReference type="ARBA" id="ARBA00022727"/>
    </source>
</evidence>
<dbReference type="GO" id="GO:0005829">
    <property type="term" value="C:cytosol"/>
    <property type="evidence" value="ECO:0007669"/>
    <property type="project" value="TreeGrafter"/>
</dbReference>
<evidence type="ECO:0000313" key="11">
    <source>
        <dbReference type="Proteomes" id="UP000780801"/>
    </source>
</evidence>
<dbReference type="Proteomes" id="UP000780801">
    <property type="component" value="Unassembled WGS sequence"/>
</dbReference>
<dbReference type="PANTHER" id="PTHR11548">
    <property type="entry name" value="THYMIDYLATE SYNTHASE 1"/>
    <property type="match status" value="1"/>
</dbReference>
<keyword evidence="4" id="KW-0489">Methyltransferase</keyword>
<evidence type="ECO:0000256" key="3">
    <source>
        <dbReference type="ARBA" id="ARBA00011947"/>
    </source>
</evidence>
<dbReference type="HAMAP" id="MF_00008">
    <property type="entry name" value="Thymidy_synth_bact"/>
    <property type="match status" value="1"/>
</dbReference>
<dbReference type="Gene3D" id="3.30.572.10">
    <property type="entry name" value="Thymidylate synthase/dCMP hydroxymethylase domain"/>
    <property type="match status" value="1"/>
</dbReference>
<keyword evidence="6" id="KW-0545">Nucleotide biosynthesis</keyword>
<dbReference type="OrthoDB" id="766at2759"/>
<dbReference type="PANTHER" id="PTHR11548:SF2">
    <property type="entry name" value="THYMIDYLATE SYNTHASE"/>
    <property type="match status" value="1"/>
</dbReference>
<comment type="caution">
    <text evidence="10">The sequence shown here is derived from an EMBL/GenBank/DDBJ whole genome shotgun (WGS) entry which is preliminary data.</text>
</comment>
<dbReference type="GO" id="GO:0005739">
    <property type="term" value="C:mitochondrion"/>
    <property type="evidence" value="ECO:0007669"/>
    <property type="project" value="TreeGrafter"/>
</dbReference>